<dbReference type="InterPro" id="IPR025196">
    <property type="entry name" value="DUF4126"/>
</dbReference>
<evidence type="ECO:0000313" key="3">
    <source>
        <dbReference type="EMBL" id="MEX6465851.1"/>
    </source>
</evidence>
<dbReference type="AlphaFoldDB" id="A0A4R3ZW14"/>
<dbReference type="EMBL" id="JBFTEZ010000002">
    <property type="protein sequence ID" value="MEX6465851.1"/>
    <property type="molecule type" value="Genomic_DNA"/>
</dbReference>
<name>A0A4R3ZW14_9ACTN</name>
<evidence type="ECO:0000259" key="2">
    <source>
        <dbReference type="Pfam" id="PF13548"/>
    </source>
</evidence>
<dbReference type="Proteomes" id="UP000295805">
    <property type="component" value="Unassembled WGS sequence"/>
</dbReference>
<dbReference type="RefSeq" id="WP_007632531.1">
    <property type="nucleotide sequence ID" value="NZ_CP143053.1"/>
</dbReference>
<reference evidence="4 5" key="1">
    <citation type="submission" date="2019-03" db="EMBL/GenBank/DDBJ databases">
        <title>Root nodule microbial communities of legume samples collected from USA, Mexico and Botswana.</title>
        <authorList>
            <person name="Hirsch A."/>
        </authorList>
    </citation>
    <scope>NUCLEOTIDE SEQUENCE [LARGE SCALE GENOMIC DNA]</scope>
    <source>
        <strain evidence="4 5">55</strain>
    </source>
</reference>
<comment type="caution">
    <text evidence="4">The sequence shown here is derived from an EMBL/GenBank/DDBJ whole genome shotgun (WGS) entry which is preliminary data.</text>
</comment>
<reference evidence="3" key="3">
    <citation type="submission" date="2024-07" db="EMBL/GenBank/DDBJ databases">
        <authorList>
            <person name="Wildschutte H."/>
        </authorList>
    </citation>
    <scope>NUCLEOTIDE SEQUENCE</scope>
    <source>
        <strain evidence="3">N60</strain>
    </source>
</reference>
<evidence type="ECO:0000313" key="6">
    <source>
        <dbReference type="Proteomes" id="UP001560293"/>
    </source>
</evidence>
<evidence type="ECO:0000313" key="4">
    <source>
        <dbReference type="EMBL" id="TCW24653.1"/>
    </source>
</evidence>
<dbReference type="GeneID" id="89530946"/>
<dbReference type="Pfam" id="PF13548">
    <property type="entry name" value="DUF4126"/>
    <property type="match status" value="1"/>
</dbReference>
<protein>
    <submittedName>
        <fullName evidence="3">DUF4126 family protein</fullName>
    </submittedName>
    <submittedName>
        <fullName evidence="4">Uncharacterized protein DUF4126</fullName>
    </submittedName>
</protein>
<keyword evidence="1" id="KW-1133">Transmembrane helix</keyword>
<proteinExistence type="predicted"/>
<dbReference type="EMBL" id="SMCX01000006">
    <property type="protein sequence ID" value="TCW24653.1"/>
    <property type="molecule type" value="Genomic_DNA"/>
</dbReference>
<keyword evidence="1" id="KW-0812">Transmembrane</keyword>
<feature type="transmembrane region" description="Helical" evidence="1">
    <location>
        <begin position="42"/>
        <end position="68"/>
    </location>
</feature>
<reference evidence="6" key="2">
    <citation type="submission" date="2024-07" db="EMBL/GenBank/DDBJ databases">
        <title>Pseudomonas strain that inhibits Aeromonas fish pathogens.</title>
        <authorList>
            <person name="Wildschutte H."/>
        </authorList>
    </citation>
    <scope>NUCLEOTIDE SEQUENCE [LARGE SCALE GENOMIC DNA]</scope>
    <source>
        <strain evidence="6">n60</strain>
    </source>
</reference>
<accession>A0A4R3ZW14</accession>
<evidence type="ECO:0000256" key="1">
    <source>
        <dbReference type="SAM" id="Phobius"/>
    </source>
</evidence>
<dbReference type="Proteomes" id="UP001560293">
    <property type="component" value="Unassembled WGS sequence"/>
</dbReference>
<sequence>MNVILTGMGLSAAARTVANTGPAGAAAPVPSSVEDVSALGLSLVAISAPIMVLVALLVIFSAIGYAWWALARLRRRSRGGGT</sequence>
<feature type="domain" description="DUF4126" evidence="2">
    <location>
        <begin position="10"/>
        <end position="63"/>
    </location>
</feature>
<gene>
    <name evidence="3" type="ORF">AB6N35_16175</name>
    <name evidence="4" type="ORF">EDD19_106109</name>
</gene>
<organism evidence="4 5">
    <name type="scientific">Dietzia cinnamea</name>
    <dbReference type="NCBI Taxonomy" id="321318"/>
    <lineage>
        <taxon>Bacteria</taxon>
        <taxon>Bacillati</taxon>
        <taxon>Actinomycetota</taxon>
        <taxon>Actinomycetes</taxon>
        <taxon>Mycobacteriales</taxon>
        <taxon>Dietziaceae</taxon>
        <taxon>Dietzia</taxon>
    </lineage>
</organism>
<evidence type="ECO:0000313" key="5">
    <source>
        <dbReference type="Proteomes" id="UP000295805"/>
    </source>
</evidence>
<keyword evidence="1" id="KW-0472">Membrane</keyword>
<keyword evidence="6" id="KW-1185">Reference proteome</keyword>